<comment type="PTM">
    <text evidence="8">Binds 2 heme c groups covalently per subunit.</text>
</comment>
<keyword evidence="13" id="KW-1185">Reference proteome</keyword>
<dbReference type="GO" id="GO:0009055">
    <property type="term" value="F:electron transfer activity"/>
    <property type="evidence" value="ECO:0007669"/>
    <property type="project" value="InterPro"/>
</dbReference>
<dbReference type="InterPro" id="IPR036909">
    <property type="entry name" value="Cyt_c-like_dom_sf"/>
</dbReference>
<evidence type="ECO:0000256" key="1">
    <source>
        <dbReference type="ARBA" id="ARBA00004418"/>
    </source>
</evidence>
<evidence type="ECO:0000256" key="9">
    <source>
        <dbReference type="PIRSR" id="PIRSR000005-2"/>
    </source>
</evidence>
<keyword evidence="10" id="KW-0732">Signal</keyword>
<keyword evidence="4 9" id="KW-0479">Metal-binding</keyword>
<dbReference type="HOGENOM" id="CLU_076280_2_1_6"/>
<evidence type="ECO:0000256" key="8">
    <source>
        <dbReference type="PIRSR" id="PIRSR000005-1"/>
    </source>
</evidence>
<dbReference type="eggNOG" id="COG2863">
    <property type="taxonomic scope" value="Bacteria"/>
</dbReference>
<dbReference type="Gene3D" id="1.10.760.10">
    <property type="entry name" value="Cytochrome c-like domain"/>
    <property type="match status" value="2"/>
</dbReference>
<feature type="binding site" description="axial binding residue" evidence="9">
    <location>
        <position position="91"/>
    </location>
    <ligand>
        <name>heme c</name>
        <dbReference type="ChEBI" id="CHEBI:61717"/>
        <label>1</label>
    </ligand>
    <ligandPart>
        <name>Fe</name>
        <dbReference type="ChEBI" id="CHEBI:18248"/>
    </ligandPart>
</feature>
<feature type="binding site" description="covalent" evidence="8">
    <location>
        <position position="147"/>
    </location>
    <ligand>
        <name>heme c</name>
        <dbReference type="ChEBI" id="CHEBI:61717"/>
        <label>2</label>
    </ligand>
</feature>
<evidence type="ECO:0000256" key="10">
    <source>
        <dbReference type="SAM" id="SignalP"/>
    </source>
</evidence>
<dbReference type="GO" id="GO:0020037">
    <property type="term" value="F:heme binding"/>
    <property type="evidence" value="ECO:0007669"/>
    <property type="project" value="InterPro"/>
</dbReference>
<keyword evidence="6" id="KW-0249">Electron transport</keyword>
<feature type="signal peptide" evidence="10">
    <location>
        <begin position="1"/>
        <end position="22"/>
    </location>
</feature>
<feature type="chain" id="PRO_5003682468" evidence="10">
    <location>
        <begin position="23"/>
        <end position="215"/>
    </location>
</feature>
<evidence type="ECO:0000256" key="5">
    <source>
        <dbReference type="ARBA" id="ARBA00022764"/>
    </source>
</evidence>
<evidence type="ECO:0000313" key="12">
    <source>
        <dbReference type="EMBL" id="AFL74869.1"/>
    </source>
</evidence>
<feature type="binding site" description="axial binding residue" evidence="9">
    <location>
        <position position="52"/>
    </location>
    <ligand>
        <name>heme c</name>
        <dbReference type="ChEBI" id="CHEBI:61717"/>
        <label>1</label>
    </ligand>
    <ligandPart>
        <name>Fe</name>
        <dbReference type="ChEBI" id="CHEBI:18248"/>
    </ligandPart>
</feature>
<dbReference type="PROSITE" id="PS51007">
    <property type="entry name" value="CYTC"/>
    <property type="match status" value="2"/>
</dbReference>
<evidence type="ECO:0000256" key="3">
    <source>
        <dbReference type="ARBA" id="ARBA00022617"/>
    </source>
</evidence>
<dbReference type="AlphaFoldDB" id="I3YD01"/>
<dbReference type="OrthoDB" id="9773456at2"/>
<sequence>MMKTWLMTVSVAAILATGAIQASEGHAPAATKPVADLKAGEAKANGICMACHGPQGNSVVPIWPKLAGQHPEYIQKQLTNFKAGERYNVQMTPMAMPLTEQEVIDVAAYFASQTQTGGAADPELAKLGESLYRAGNPASGVPACSGCHGPAGMGQGLSKFPRLAGQHADYVKQTLGYFQSQERANDPNGMMRGVAARMTEQEIAAVSQYIQGLKN</sequence>
<organism evidence="12 13">
    <name type="scientific">Thiocystis violascens (strain ATCC 17096 / DSM 198 / 6111)</name>
    <name type="common">Chromatium violascens</name>
    <dbReference type="NCBI Taxonomy" id="765911"/>
    <lineage>
        <taxon>Bacteria</taxon>
        <taxon>Pseudomonadati</taxon>
        <taxon>Pseudomonadota</taxon>
        <taxon>Gammaproteobacteria</taxon>
        <taxon>Chromatiales</taxon>
        <taxon>Chromatiaceae</taxon>
        <taxon>Thiocystis</taxon>
    </lineage>
</organism>
<dbReference type="Pfam" id="PF00034">
    <property type="entry name" value="Cytochrom_C"/>
    <property type="match status" value="2"/>
</dbReference>
<evidence type="ECO:0000313" key="13">
    <source>
        <dbReference type="Proteomes" id="UP000006062"/>
    </source>
</evidence>
<feature type="domain" description="Cytochrome c" evidence="11">
    <location>
        <begin position="123"/>
        <end position="214"/>
    </location>
</feature>
<protein>
    <submittedName>
        <fullName evidence="12">Cytochrome c553</fullName>
    </submittedName>
</protein>
<evidence type="ECO:0000259" key="11">
    <source>
        <dbReference type="PROSITE" id="PS51007"/>
    </source>
</evidence>
<feature type="domain" description="Cytochrome c" evidence="11">
    <location>
        <begin position="35"/>
        <end position="114"/>
    </location>
</feature>
<keyword evidence="5" id="KW-0574">Periplasm</keyword>
<dbReference type="PIRSF" id="PIRSF000005">
    <property type="entry name" value="Cytochrome_c4"/>
    <property type="match status" value="1"/>
</dbReference>
<dbReference type="PANTHER" id="PTHR33751">
    <property type="entry name" value="CBB3-TYPE CYTOCHROME C OXIDASE SUBUNIT FIXP"/>
    <property type="match status" value="1"/>
</dbReference>
<dbReference type="RefSeq" id="WP_014779288.1">
    <property type="nucleotide sequence ID" value="NC_018012.1"/>
</dbReference>
<dbReference type="EMBL" id="CP003154">
    <property type="protein sequence ID" value="AFL74869.1"/>
    <property type="molecule type" value="Genomic_DNA"/>
</dbReference>
<evidence type="ECO:0000256" key="6">
    <source>
        <dbReference type="ARBA" id="ARBA00022982"/>
    </source>
</evidence>
<dbReference type="PANTHER" id="PTHR33751:SF9">
    <property type="entry name" value="CYTOCHROME C4"/>
    <property type="match status" value="1"/>
</dbReference>
<keyword evidence="3 8" id="KW-0349">Heme</keyword>
<evidence type="ECO:0000256" key="4">
    <source>
        <dbReference type="ARBA" id="ARBA00022723"/>
    </source>
</evidence>
<reference evidence="12 13" key="1">
    <citation type="submission" date="2012-06" db="EMBL/GenBank/DDBJ databases">
        <title>Complete sequence of Thiocystis violascens DSM 198.</title>
        <authorList>
            <consortium name="US DOE Joint Genome Institute"/>
            <person name="Lucas S."/>
            <person name="Han J."/>
            <person name="Lapidus A."/>
            <person name="Cheng J.-F."/>
            <person name="Goodwin L."/>
            <person name="Pitluck S."/>
            <person name="Peters L."/>
            <person name="Ovchinnikova G."/>
            <person name="Teshima H."/>
            <person name="Detter J.C."/>
            <person name="Han C."/>
            <person name="Tapia R."/>
            <person name="Land M."/>
            <person name="Hauser L."/>
            <person name="Kyrpides N."/>
            <person name="Ivanova N."/>
            <person name="Pagani I."/>
            <person name="Vogl K."/>
            <person name="Liu Z."/>
            <person name="Frigaard N.-U."/>
            <person name="Bryant D."/>
            <person name="Woyke T."/>
        </authorList>
    </citation>
    <scope>NUCLEOTIDE SEQUENCE [LARGE SCALE GENOMIC DNA]</scope>
    <source>
        <strain evidence="13">ATCC 17096 / DSM 198 / 6111</strain>
    </source>
</reference>
<feature type="binding site" description="covalent" evidence="8">
    <location>
        <position position="51"/>
    </location>
    <ligand>
        <name>heme c</name>
        <dbReference type="ChEBI" id="CHEBI:61717"/>
        <label>1</label>
    </ligand>
</feature>
<feature type="binding site" description="covalent" evidence="8">
    <location>
        <position position="48"/>
    </location>
    <ligand>
        <name>heme c</name>
        <dbReference type="ChEBI" id="CHEBI:61717"/>
        <label>1</label>
    </ligand>
</feature>
<keyword evidence="2" id="KW-0813">Transport</keyword>
<feature type="binding site" description="covalent" evidence="8">
    <location>
        <position position="144"/>
    </location>
    <ligand>
        <name>heme c</name>
        <dbReference type="ChEBI" id="CHEBI:61717"/>
        <label>2</label>
    </ligand>
</feature>
<feature type="binding site" description="axial binding residue" evidence="9">
    <location>
        <position position="191"/>
    </location>
    <ligand>
        <name>heme c</name>
        <dbReference type="ChEBI" id="CHEBI:61717"/>
        <label>2</label>
    </ligand>
    <ligandPart>
        <name>Fe</name>
        <dbReference type="ChEBI" id="CHEBI:18248"/>
    </ligandPart>
</feature>
<dbReference type="STRING" id="765911.Thivi_2978"/>
<name>I3YD01_THIV6</name>
<dbReference type="GO" id="GO:0042597">
    <property type="term" value="C:periplasmic space"/>
    <property type="evidence" value="ECO:0007669"/>
    <property type="project" value="UniProtKB-SubCell"/>
</dbReference>
<dbReference type="Proteomes" id="UP000006062">
    <property type="component" value="Chromosome"/>
</dbReference>
<comment type="subcellular location">
    <subcellularLocation>
        <location evidence="1">Periplasm</location>
    </subcellularLocation>
</comment>
<dbReference type="InterPro" id="IPR009056">
    <property type="entry name" value="Cyt_c-like_dom"/>
</dbReference>
<keyword evidence="7 9" id="KW-0408">Iron</keyword>
<feature type="binding site" description="axial binding residue" evidence="9">
    <location>
        <position position="148"/>
    </location>
    <ligand>
        <name>heme c</name>
        <dbReference type="ChEBI" id="CHEBI:61717"/>
        <label>2</label>
    </ligand>
    <ligandPart>
        <name>Fe</name>
        <dbReference type="ChEBI" id="CHEBI:18248"/>
    </ligandPart>
</feature>
<dbReference type="SUPFAM" id="SSF46626">
    <property type="entry name" value="Cytochrome c"/>
    <property type="match status" value="2"/>
</dbReference>
<dbReference type="InterPro" id="IPR050597">
    <property type="entry name" value="Cytochrome_c_Oxidase_Subunit"/>
</dbReference>
<accession>I3YD01</accession>
<dbReference type="InterPro" id="IPR024167">
    <property type="entry name" value="Cytochrome_c4-like"/>
</dbReference>
<evidence type="ECO:0000256" key="2">
    <source>
        <dbReference type="ARBA" id="ARBA00022448"/>
    </source>
</evidence>
<evidence type="ECO:0000256" key="7">
    <source>
        <dbReference type="ARBA" id="ARBA00023004"/>
    </source>
</evidence>
<dbReference type="GO" id="GO:0005506">
    <property type="term" value="F:iron ion binding"/>
    <property type="evidence" value="ECO:0007669"/>
    <property type="project" value="InterPro"/>
</dbReference>
<dbReference type="KEGG" id="tvi:Thivi_2978"/>
<proteinExistence type="predicted"/>
<gene>
    <name evidence="12" type="ordered locus">Thivi_2978</name>
</gene>